<name>A0A1L5NQM3_9HYPH</name>
<feature type="domain" description="Transposase IS4-like" evidence="1">
    <location>
        <begin position="9"/>
        <end position="96"/>
    </location>
</feature>
<geneLocation type="plasmid" evidence="3">
    <name>prgalie4872c</name>
</geneLocation>
<sequence length="153" mass="16686">MSFWALVSTIDVPGRFKKSKAVGTYEFGVKVSVATTLNRSKGGLFVTHIQALPGKPYDGHALETVIPTIEAQLGATLSRIIADAGYKGHNARQATASRSIPQARNAGCHHRPALFAVNGRSLLRIERYKRALLHNSPGCARSTWQSCLRWISC</sequence>
<evidence type="ECO:0000313" key="2">
    <source>
        <dbReference type="EMBL" id="APO70187.1"/>
    </source>
</evidence>
<dbReference type="PANTHER" id="PTHR33803">
    <property type="entry name" value="IS1478 TRANSPOSASE"/>
    <property type="match status" value="1"/>
</dbReference>
<gene>
    <name evidence="2" type="ORF">IE4872_PC00156</name>
</gene>
<keyword evidence="2" id="KW-0614">Plasmid</keyword>
<dbReference type="GO" id="GO:0004803">
    <property type="term" value="F:transposase activity"/>
    <property type="evidence" value="ECO:0007669"/>
    <property type="project" value="InterPro"/>
</dbReference>
<dbReference type="PANTHER" id="PTHR33803:SF3">
    <property type="entry name" value="BLL1974 PROTEIN"/>
    <property type="match status" value="1"/>
</dbReference>
<dbReference type="GO" id="GO:0006313">
    <property type="term" value="P:DNA transposition"/>
    <property type="evidence" value="ECO:0007669"/>
    <property type="project" value="InterPro"/>
</dbReference>
<reference evidence="2 3" key="1">
    <citation type="submission" date="2016-09" db="EMBL/GenBank/DDBJ databases">
        <title>The complete genome sequences of Rhizobium gallicum, symbiovars gallicum and phaseoli, symbionts associated to common bean (Phaseolus vulgaris).</title>
        <authorList>
            <person name="Bustos P."/>
            <person name="Santamaria R.I."/>
            <person name="Perez-Carrascal O.M."/>
            <person name="Juarez S."/>
            <person name="Lozano L."/>
            <person name="Martinez-Flores I."/>
            <person name="Martinez-Romero E."/>
            <person name="Cevallos M."/>
            <person name="Romero D."/>
            <person name="Davila G."/>
            <person name="Gonzalez V."/>
        </authorList>
    </citation>
    <scope>NUCLEOTIDE SEQUENCE [LARGE SCALE GENOMIC DNA]</scope>
    <source>
        <strain evidence="2 3">IE4872</strain>
        <plasmid evidence="3">prgalie4872c</plasmid>
    </source>
</reference>
<dbReference type="Pfam" id="PF01609">
    <property type="entry name" value="DDE_Tnp_1"/>
    <property type="match status" value="1"/>
</dbReference>
<dbReference type="GO" id="GO:0003677">
    <property type="term" value="F:DNA binding"/>
    <property type="evidence" value="ECO:0007669"/>
    <property type="project" value="InterPro"/>
</dbReference>
<organism evidence="2 3">
    <name type="scientific">Rhizobium gallicum</name>
    <dbReference type="NCBI Taxonomy" id="56730"/>
    <lineage>
        <taxon>Bacteria</taxon>
        <taxon>Pseudomonadati</taxon>
        <taxon>Pseudomonadota</taxon>
        <taxon>Alphaproteobacteria</taxon>
        <taxon>Hyphomicrobiales</taxon>
        <taxon>Rhizobiaceae</taxon>
        <taxon>Rhizobium/Agrobacterium group</taxon>
        <taxon>Rhizobium</taxon>
    </lineage>
</organism>
<accession>A0A1L5NQM3</accession>
<evidence type="ECO:0000259" key="1">
    <source>
        <dbReference type="Pfam" id="PF01609"/>
    </source>
</evidence>
<dbReference type="AlphaFoldDB" id="A0A1L5NQM3"/>
<proteinExistence type="predicted"/>
<protein>
    <recommendedName>
        <fullName evidence="1">Transposase IS4-like domain-containing protein</fullName>
    </recommendedName>
</protein>
<dbReference type="EMBL" id="CP017104">
    <property type="protein sequence ID" value="APO70187.1"/>
    <property type="molecule type" value="Genomic_DNA"/>
</dbReference>
<evidence type="ECO:0000313" key="3">
    <source>
        <dbReference type="Proteomes" id="UP000184749"/>
    </source>
</evidence>
<dbReference type="InterPro" id="IPR002559">
    <property type="entry name" value="Transposase_11"/>
</dbReference>
<dbReference type="Proteomes" id="UP000184749">
    <property type="component" value="Plasmid pRgalIE4872c"/>
</dbReference>